<dbReference type="VEuPathDB" id="FungiDB:D8B26_004671"/>
<sequence length="83" mass="9864">MFPDDSYLLLLIHYCSSVGGDDVEDGLDDKLEDIGACLLNEEEHPPEHYLEEEANLDPSRLRRRRYSPRAREKLDWVKEHWEH</sequence>
<proteinExistence type="predicted"/>
<dbReference type="Proteomes" id="UP000002497">
    <property type="component" value="Unassembled WGS sequence"/>
</dbReference>
<organism evidence="2">
    <name type="scientific">Coccidioides posadasii (strain RMSCC 757 / Silveira)</name>
    <name type="common">Valley fever fungus</name>
    <dbReference type="NCBI Taxonomy" id="443226"/>
    <lineage>
        <taxon>Eukaryota</taxon>
        <taxon>Fungi</taxon>
        <taxon>Dikarya</taxon>
        <taxon>Ascomycota</taxon>
        <taxon>Pezizomycotina</taxon>
        <taxon>Eurotiomycetes</taxon>
        <taxon>Eurotiomycetidae</taxon>
        <taxon>Onygenales</taxon>
        <taxon>Onygenaceae</taxon>
        <taxon>Coccidioides</taxon>
    </lineage>
</organism>
<dbReference type="EMBL" id="GL636493">
    <property type="protein sequence ID" value="EFW18029.1"/>
    <property type="molecule type" value="Genomic_DNA"/>
</dbReference>
<dbReference type="HOGENOM" id="CLU_2542416_0_0_1"/>
<dbReference type="AlphaFoldDB" id="E9D707"/>
<evidence type="ECO:0000313" key="2">
    <source>
        <dbReference type="Proteomes" id="UP000002497"/>
    </source>
</evidence>
<reference evidence="2" key="1">
    <citation type="journal article" date="2010" name="Genome Res.">
        <title>Population genomic sequencing of Coccidioides fungi reveals recent hybridization and transposon control.</title>
        <authorList>
            <person name="Neafsey D.E."/>
            <person name="Barker B.M."/>
            <person name="Sharpton T.J."/>
            <person name="Stajich J.E."/>
            <person name="Park D.J."/>
            <person name="Whiston E."/>
            <person name="Hung C.-Y."/>
            <person name="McMahan C."/>
            <person name="White J."/>
            <person name="Sykes S."/>
            <person name="Heiman D."/>
            <person name="Young S."/>
            <person name="Zeng Q."/>
            <person name="Abouelleil A."/>
            <person name="Aftuck L."/>
            <person name="Bessette D."/>
            <person name="Brown A."/>
            <person name="FitzGerald M."/>
            <person name="Lui A."/>
            <person name="Macdonald J.P."/>
            <person name="Priest M."/>
            <person name="Orbach M.J."/>
            <person name="Galgiani J.N."/>
            <person name="Kirkland T.N."/>
            <person name="Cole G.T."/>
            <person name="Birren B.W."/>
            <person name="Henn M.R."/>
            <person name="Taylor J.W."/>
            <person name="Rounsley S.D."/>
        </authorList>
    </citation>
    <scope>NUCLEOTIDE SEQUENCE [LARGE SCALE GENOMIC DNA]</scope>
    <source>
        <strain evidence="2">RMSCC 757 / Silveira</strain>
    </source>
</reference>
<keyword evidence="2" id="KW-1185">Reference proteome</keyword>
<name>E9D707_COCPS</name>
<accession>E9D707</accession>
<gene>
    <name evidence="1" type="ORF">CPSG_05666</name>
</gene>
<evidence type="ECO:0000313" key="1">
    <source>
        <dbReference type="EMBL" id="EFW18029.1"/>
    </source>
</evidence>
<protein>
    <submittedName>
        <fullName evidence="1">Predicted protein</fullName>
    </submittedName>
</protein>
<reference evidence="2" key="2">
    <citation type="submission" date="2010-03" db="EMBL/GenBank/DDBJ databases">
        <title>The genome sequence of Coccidioides posadasii strain Silveira.</title>
        <authorList>
            <consortium name="The Broad Institute Genome Sequencing Center for Infectious Disease"/>
            <person name="Neafsey D."/>
            <person name="Orbach M."/>
            <person name="Henn M.R."/>
            <person name="Cole G.T."/>
            <person name="Galgiani J."/>
            <person name="Gardner M.J."/>
            <person name="Kirkland T.N."/>
            <person name="Taylor J.W."/>
            <person name="Young S.K."/>
            <person name="Zeng Q."/>
            <person name="Koehrsen M."/>
            <person name="Alvarado L."/>
            <person name="Berlin A."/>
            <person name="Borenstein D."/>
            <person name="Chapman S.B."/>
            <person name="Chen Z."/>
            <person name="Engels R."/>
            <person name="Freedman E."/>
            <person name="Gellesch M."/>
            <person name="Goldberg J."/>
            <person name="Griggs A."/>
            <person name="Gujja S."/>
            <person name="Heilman E."/>
            <person name="Heiman D."/>
            <person name="Howarth C."/>
            <person name="Jen D."/>
            <person name="Larson L."/>
            <person name="Mehta T."/>
            <person name="Neiman D."/>
            <person name="Park D."/>
            <person name="Pearson M."/>
            <person name="Richards J."/>
            <person name="Roberts A."/>
            <person name="Saif S."/>
            <person name="Shea T."/>
            <person name="Shenoy N."/>
            <person name="Sisk P."/>
            <person name="Stolte C."/>
            <person name="Sykes S."/>
            <person name="Walk T."/>
            <person name="White J."/>
            <person name="Yandava C."/>
            <person name="Haas B."/>
            <person name="Nusbaum C."/>
            <person name="Birren B."/>
        </authorList>
    </citation>
    <scope>NUCLEOTIDE SEQUENCE [LARGE SCALE GENOMIC DNA]</scope>
    <source>
        <strain evidence="2">RMSCC 757 / Silveira</strain>
    </source>
</reference>
<dbReference type="VEuPathDB" id="FungiDB:CPSG_05666"/>